<feature type="region of interest" description="Disordered" evidence="1">
    <location>
        <begin position="344"/>
        <end position="370"/>
    </location>
</feature>
<feature type="compositionally biased region" description="Basic and acidic residues" evidence="1">
    <location>
        <begin position="344"/>
        <end position="356"/>
    </location>
</feature>
<feature type="compositionally biased region" description="Polar residues" evidence="1">
    <location>
        <begin position="359"/>
        <end position="370"/>
    </location>
</feature>
<dbReference type="EMBL" id="JAIQCJ010002005">
    <property type="protein sequence ID" value="KAJ8785959.1"/>
    <property type="molecule type" value="Genomic_DNA"/>
</dbReference>
<protein>
    <submittedName>
        <fullName evidence="2">Uncharacterized protein</fullName>
    </submittedName>
</protein>
<dbReference type="Proteomes" id="UP001159641">
    <property type="component" value="Unassembled WGS sequence"/>
</dbReference>
<gene>
    <name evidence="2" type="ORF">J1605_006919</name>
</gene>
<evidence type="ECO:0000313" key="3">
    <source>
        <dbReference type="Proteomes" id="UP001159641"/>
    </source>
</evidence>
<reference evidence="2 3" key="1">
    <citation type="submission" date="2022-11" db="EMBL/GenBank/DDBJ databases">
        <title>Whole genome sequence of Eschrichtius robustus ER-17-0199.</title>
        <authorList>
            <person name="Bruniche-Olsen A."/>
            <person name="Black A.N."/>
            <person name="Fields C.J."/>
            <person name="Walden K."/>
            <person name="Dewoody J.A."/>
        </authorList>
    </citation>
    <scope>NUCLEOTIDE SEQUENCE [LARGE SCALE GENOMIC DNA]</scope>
    <source>
        <strain evidence="2">ER-17-0199</strain>
        <tissue evidence="2">Blubber</tissue>
    </source>
</reference>
<sequence>MTEAQAGVHALRGSHTHQLRDGRTQPPLLVLSTLTLSTSPPHTFIITPSPSPPRTLVLSLSRVLSQQKAALPPPDTRPAARRRAMDAALLLALGLLAQLGFQPLAGEPRVLRGAALSRGECSRLRWTGRGAKFGDGQESTQKAGPHSGATHTPASGPSLTPMETVPAAPHCHVQPTQSEAVVTLARHSLAAHGLCPVMPNAPTPRQLGTAGILVALGDQPTGLATHVPALPAAQISSSGPLEAVVPGAEAGSPRGPPAALVTSISTQGSRGAGGRGWAHSEGAVARRLQGFQAVLSGSWLRERWRVSMGVPPGTHWEKWVPDARWFCVAFPGHLHLLGRGWREDKGQTEKRPESRKSALAQSGHPTYCSL</sequence>
<name>A0AB34H5H2_ESCRO</name>
<evidence type="ECO:0000256" key="1">
    <source>
        <dbReference type="SAM" id="MobiDB-lite"/>
    </source>
</evidence>
<feature type="compositionally biased region" description="Polar residues" evidence="1">
    <location>
        <begin position="149"/>
        <end position="158"/>
    </location>
</feature>
<feature type="region of interest" description="Disordered" evidence="1">
    <location>
        <begin position="128"/>
        <end position="166"/>
    </location>
</feature>
<feature type="region of interest" description="Disordered" evidence="1">
    <location>
        <begin position="1"/>
        <end position="25"/>
    </location>
</feature>
<evidence type="ECO:0000313" key="2">
    <source>
        <dbReference type="EMBL" id="KAJ8785959.1"/>
    </source>
</evidence>
<keyword evidence="3" id="KW-1185">Reference proteome</keyword>
<organism evidence="2 3">
    <name type="scientific">Eschrichtius robustus</name>
    <name type="common">California gray whale</name>
    <name type="synonym">Eschrichtius gibbosus</name>
    <dbReference type="NCBI Taxonomy" id="9764"/>
    <lineage>
        <taxon>Eukaryota</taxon>
        <taxon>Metazoa</taxon>
        <taxon>Chordata</taxon>
        <taxon>Craniata</taxon>
        <taxon>Vertebrata</taxon>
        <taxon>Euteleostomi</taxon>
        <taxon>Mammalia</taxon>
        <taxon>Eutheria</taxon>
        <taxon>Laurasiatheria</taxon>
        <taxon>Artiodactyla</taxon>
        <taxon>Whippomorpha</taxon>
        <taxon>Cetacea</taxon>
        <taxon>Mysticeti</taxon>
        <taxon>Eschrichtiidae</taxon>
        <taxon>Eschrichtius</taxon>
    </lineage>
</organism>
<accession>A0AB34H5H2</accession>
<dbReference type="AlphaFoldDB" id="A0AB34H5H2"/>
<proteinExistence type="predicted"/>
<comment type="caution">
    <text evidence="2">The sequence shown here is derived from an EMBL/GenBank/DDBJ whole genome shotgun (WGS) entry which is preliminary data.</text>
</comment>